<evidence type="ECO:0000256" key="1">
    <source>
        <dbReference type="SAM" id="Phobius"/>
    </source>
</evidence>
<name>G9XM56_DESHA</name>
<gene>
    <name evidence="2" type="ORF">HMPREF0322_02042</name>
</gene>
<reference evidence="2 3" key="1">
    <citation type="submission" date="2011-08" db="EMBL/GenBank/DDBJ databases">
        <authorList>
            <person name="Weinstock G."/>
            <person name="Sodergren E."/>
            <person name="Clifton S."/>
            <person name="Fulton L."/>
            <person name="Fulton B."/>
            <person name="Courtney L."/>
            <person name="Fronick C."/>
            <person name="Harrison M."/>
            <person name="Strong C."/>
            <person name="Farmer C."/>
            <person name="Delahaunty K."/>
            <person name="Markovic C."/>
            <person name="Hall O."/>
            <person name="Minx P."/>
            <person name="Tomlinson C."/>
            <person name="Mitreva M."/>
            <person name="Hou S."/>
            <person name="Chen J."/>
            <person name="Wollam A."/>
            <person name="Pepin K.H."/>
            <person name="Johnson M."/>
            <person name="Bhonagiri V."/>
            <person name="Zhang X."/>
            <person name="Suruliraj S."/>
            <person name="Warren W."/>
            <person name="Chinwalla A."/>
            <person name="Mardis E.R."/>
            <person name="Wilson R.K."/>
        </authorList>
    </citation>
    <scope>NUCLEOTIDE SEQUENCE [LARGE SCALE GENOMIC DNA]</scope>
    <source>
        <strain evidence="2 3">DP7</strain>
    </source>
</reference>
<feature type="transmembrane region" description="Helical" evidence="1">
    <location>
        <begin position="6"/>
        <end position="24"/>
    </location>
</feature>
<keyword evidence="1" id="KW-0472">Membrane</keyword>
<dbReference type="Proteomes" id="UP000004416">
    <property type="component" value="Unassembled WGS sequence"/>
</dbReference>
<keyword evidence="1" id="KW-0812">Transmembrane</keyword>
<protein>
    <submittedName>
        <fullName evidence="2">Uncharacterized protein</fullName>
    </submittedName>
</protein>
<evidence type="ECO:0000313" key="3">
    <source>
        <dbReference type="Proteomes" id="UP000004416"/>
    </source>
</evidence>
<organism evidence="2 3">
    <name type="scientific">Desulfitobacterium hafniense DP7</name>
    <dbReference type="NCBI Taxonomy" id="537010"/>
    <lineage>
        <taxon>Bacteria</taxon>
        <taxon>Bacillati</taxon>
        <taxon>Bacillota</taxon>
        <taxon>Clostridia</taxon>
        <taxon>Eubacteriales</taxon>
        <taxon>Desulfitobacteriaceae</taxon>
        <taxon>Desulfitobacterium</taxon>
    </lineage>
</organism>
<dbReference type="HOGENOM" id="CLU_3308474_0_0_9"/>
<accession>G9XM56</accession>
<keyword evidence="1" id="KW-1133">Transmembrane helix</keyword>
<dbReference type="AlphaFoldDB" id="G9XM56"/>
<dbReference type="PATRIC" id="fig|537010.4.peg.1915"/>
<proteinExistence type="predicted"/>
<comment type="caution">
    <text evidence="2">The sequence shown here is derived from an EMBL/GenBank/DDBJ whole genome shotgun (WGS) entry which is preliminary data.</text>
</comment>
<evidence type="ECO:0000313" key="2">
    <source>
        <dbReference type="EMBL" id="EHL07283.1"/>
    </source>
</evidence>
<sequence>MTTQANNFRIFLFMFTYTTVGGLAKGESRFAKNIFIKRE</sequence>
<dbReference type="EMBL" id="AFZX01000045">
    <property type="protein sequence ID" value="EHL07283.1"/>
    <property type="molecule type" value="Genomic_DNA"/>
</dbReference>